<keyword evidence="1" id="KW-0119">Carbohydrate metabolism</keyword>
<dbReference type="EMBL" id="FPJW01000004">
    <property type="protein sequence ID" value="SFX36653.1"/>
    <property type="molecule type" value="Genomic_DNA"/>
</dbReference>
<dbReference type="NCBIfam" id="NF007139">
    <property type="entry name" value="PRK09585.1-3"/>
    <property type="match status" value="1"/>
</dbReference>
<dbReference type="EC" id="2.7.1.170" evidence="1"/>
<comment type="function">
    <text evidence="1">Catalyzes the specific phosphorylation of 1,6-anhydro-N-acetylmuramic acid (anhMurNAc) with the simultaneous cleavage of the 1,6-anhydro ring, generating MurNAc-6-P. Is required for the utilization of anhMurNAc either imported from the medium or derived from its own cell wall murein, and thus plays a role in cell wall recycling.</text>
</comment>
<name>A0A1K1WIP2_9GAMM</name>
<sequence>MWQSITSETDQLTHLPNGESAMSAIFAGLMSGTSLDAVDGVLVAFSDSGQQPRLLAKHSIDIDASLRTLLEKLAHAEQLSFTELATAEDGITRHYARCIQELLQQHGATIPIAIGCHGQTIEHRPDANIPYTLQLLNPSLLAELTGQNIICDFRRRDLAAGGQAAPLVPAFHRAVFHHPAKDRIAINLGGIANLSFIPADTRQPVTGFDTGPANLLLDYWHQHHWSGTFDPQGQMAASGKLHQPLLTSMLGDGYFSKPPPKSTGREHFNPGWLDQHLARLSNQPEPVDVLCTLSELTAISLTQGIKLLDPDASAELVVCGGGWFNTDLIRRIRHLTAPRPLISSHELGVDPQLVEAMAFAWLAWRHTLGRPGNLPAVTGAKGERILGGFYPA</sequence>
<dbReference type="CDD" id="cd24050">
    <property type="entry name" value="ASKHA_NBD_ANMK"/>
    <property type="match status" value="1"/>
</dbReference>
<dbReference type="UniPathway" id="UPA00544"/>
<evidence type="ECO:0000313" key="3">
    <source>
        <dbReference type="Proteomes" id="UP000182350"/>
    </source>
</evidence>
<keyword evidence="1" id="KW-0808">Transferase</keyword>
<dbReference type="Pfam" id="PF03702">
    <property type="entry name" value="AnmK"/>
    <property type="match status" value="1"/>
</dbReference>
<proteinExistence type="inferred from homology"/>
<evidence type="ECO:0000256" key="1">
    <source>
        <dbReference type="HAMAP-Rule" id="MF_01270"/>
    </source>
</evidence>
<dbReference type="SUPFAM" id="SSF53067">
    <property type="entry name" value="Actin-like ATPase domain"/>
    <property type="match status" value="1"/>
</dbReference>
<dbReference type="InterPro" id="IPR005338">
    <property type="entry name" value="Anhydro_N_Ac-Mur_kinase"/>
</dbReference>
<dbReference type="PANTHER" id="PTHR30605">
    <property type="entry name" value="ANHYDRO-N-ACETYLMURAMIC ACID KINASE"/>
    <property type="match status" value="1"/>
</dbReference>
<comment type="pathway">
    <text evidence="1">Amino-sugar metabolism; 1,6-anhydro-N-acetylmuramate degradation.</text>
</comment>
<comment type="similarity">
    <text evidence="1">Belongs to the anhydro-N-acetylmuramic acid kinase family.</text>
</comment>
<dbReference type="Gene3D" id="3.30.420.40">
    <property type="match status" value="2"/>
</dbReference>
<keyword evidence="1" id="KW-0067">ATP-binding</keyword>
<organism evidence="2 3">
    <name type="scientific">Marinospirillum alkaliphilum DSM 21637</name>
    <dbReference type="NCBI Taxonomy" id="1122209"/>
    <lineage>
        <taxon>Bacteria</taxon>
        <taxon>Pseudomonadati</taxon>
        <taxon>Pseudomonadota</taxon>
        <taxon>Gammaproteobacteria</taxon>
        <taxon>Oceanospirillales</taxon>
        <taxon>Oceanospirillaceae</taxon>
        <taxon>Marinospirillum</taxon>
    </lineage>
</organism>
<protein>
    <recommendedName>
        <fullName evidence="1">Anhydro-N-acetylmuramic acid kinase</fullName>
        <ecNumber evidence="1">2.7.1.170</ecNumber>
    </recommendedName>
    <alternativeName>
        <fullName evidence="1">AnhMurNAc kinase</fullName>
    </alternativeName>
</protein>
<dbReference type="GO" id="GO:0005524">
    <property type="term" value="F:ATP binding"/>
    <property type="evidence" value="ECO:0007669"/>
    <property type="project" value="UniProtKB-UniRule"/>
</dbReference>
<dbReference type="PANTHER" id="PTHR30605:SF0">
    <property type="entry name" value="ANHYDRO-N-ACETYLMURAMIC ACID KINASE"/>
    <property type="match status" value="1"/>
</dbReference>
<dbReference type="GO" id="GO:0006040">
    <property type="term" value="P:amino sugar metabolic process"/>
    <property type="evidence" value="ECO:0007669"/>
    <property type="project" value="InterPro"/>
</dbReference>
<feature type="binding site" evidence="1">
    <location>
        <begin position="32"/>
        <end position="39"/>
    </location>
    <ligand>
        <name>ATP</name>
        <dbReference type="ChEBI" id="CHEBI:30616"/>
    </ligand>
</feature>
<keyword evidence="1 2" id="KW-0418">Kinase</keyword>
<dbReference type="InterPro" id="IPR043129">
    <property type="entry name" value="ATPase_NBD"/>
</dbReference>
<dbReference type="UniPathway" id="UPA00343"/>
<keyword evidence="1" id="KW-0547">Nucleotide-binding</keyword>
<dbReference type="AlphaFoldDB" id="A0A1K1WIP2"/>
<reference evidence="2 3" key="1">
    <citation type="submission" date="2016-11" db="EMBL/GenBank/DDBJ databases">
        <authorList>
            <person name="Jaros S."/>
            <person name="Januszkiewicz K."/>
            <person name="Wedrychowicz H."/>
        </authorList>
    </citation>
    <scope>NUCLEOTIDE SEQUENCE [LARGE SCALE GENOMIC DNA]</scope>
    <source>
        <strain evidence="2 3">DSM 21637</strain>
    </source>
</reference>
<comment type="pathway">
    <text evidence="1">Cell wall biogenesis; peptidoglycan recycling.</text>
</comment>
<dbReference type="HAMAP" id="MF_01270">
    <property type="entry name" value="AnhMurNAc_kinase"/>
    <property type="match status" value="1"/>
</dbReference>
<gene>
    <name evidence="1" type="primary">anmK</name>
    <name evidence="2" type="ORF">SAMN02745752_01375</name>
</gene>
<comment type="catalytic activity">
    <reaction evidence="1">
        <text>1,6-anhydro-N-acetyl-beta-muramate + ATP + H2O = N-acetyl-D-muramate 6-phosphate + ADP + H(+)</text>
        <dbReference type="Rhea" id="RHEA:24952"/>
        <dbReference type="ChEBI" id="CHEBI:15377"/>
        <dbReference type="ChEBI" id="CHEBI:15378"/>
        <dbReference type="ChEBI" id="CHEBI:30616"/>
        <dbReference type="ChEBI" id="CHEBI:58690"/>
        <dbReference type="ChEBI" id="CHEBI:58722"/>
        <dbReference type="ChEBI" id="CHEBI:456216"/>
        <dbReference type="EC" id="2.7.1.170"/>
    </reaction>
</comment>
<dbReference type="GO" id="GO:0016773">
    <property type="term" value="F:phosphotransferase activity, alcohol group as acceptor"/>
    <property type="evidence" value="ECO:0007669"/>
    <property type="project" value="UniProtKB-UniRule"/>
</dbReference>
<dbReference type="GO" id="GO:0016301">
    <property type="term" value="F:kinase activity"/>
    <property type="evidence" value="ECO:0007669"/>
    <property type="project" value="UniProtKB-KW"/>
</dbReference>
<accession>A0A1K1WIP2</accession>
<keyword evidence="3" id="KW-1185">Reference proteome</keyword>
<dbReference type="STRING" id="1122209.SAMN02745752_01375"/>
<dbReference type="GO" id="GO:0009254">
    <property type="term" value="P:peptidoglycan turnover"/>
    <property type="evidence" value="ECO:0007669"/>
    <property type="project" value="UniProtKB-UniRule"/>
</dbReference>
<dbReference type="Proteomes" id="UP000182350">
    <property type="component" value="Unassembled WGS sequence"/>
</dbReference>
<dbReference type="GO" id="GO:0097175">
    <property type="term" value="P:1,6-anhydro-N-acetyl-beta-muramic acid catabolic process"/>
    <property type="evidence" value="ECO:0007669"/>
    <property type="project" value="UniProtKB-UniRule"/>
</dbReference>
<evidence type="ECO:0000313" key="2">
    <source>
        <dbReference type="EMBL" id="SFX36653.1"/>
    </source>
</evidence>